<feature type="chain" id="PRO_5004973992" evidence="1">
    <location>
        <begin position="19"/>
        <end position="75"/>
    </location>
</feature>
<comment type="caution">
    <text evidence="2">The sequence shown here is derived from an EMBL/GenBank/DDBJ whole genome shotgun (WGS) entry which is preliminary data.</text>
</comment>
<dbReference type="OrthoDB" id="546434at2759"/>
<evidence type="ECO:0000256" key="1">
    <source>
        <dbReference type="SAM" id="SignalP"/>
    </source>
</evidence>
<evidence type="ECO:0000313" key="3">
    <source>
        <dbReference type="Proteomes" id="UP000023152"/>
    </source>
</evidence>
<dbReference type="AlphaFoldDB" id="X6LHA4"/>
<reference evidence="2 3" key="1">
    <citation type="journal article" date="2013" name="Curr. Biol.">
        <title>The Genome of the Foraminiferan Reticulomyxa filosa.</title>
        <authorList>
            <person name="Glockner G."/>
            <person name="Hulsmann N."/>
            <person name="Schleicher M."/>
            <person name="Noegel A.A."/>
            <person name="Eichinger L."/>
            <person name="Gallinger C."/>
            <person name="Pawlowski J."/>
            <person name="Sierra R."/>
            <person name="Euteneuer U."/>
            <person name="Pillet L."/>
            <person name="Moustafa A."/>
            <person name="Platzer M."/>
            <person name="Groth M."/>
            <person name="Szafranski K."/>
            <person name="Schliwa M."/>
        </authorList>
    </citation>
    <scope>NUCLEOTIDE SEQUENCE [LARGE SCALE GENOMIC DNA]</scope>
</reference>
<organism evidence="2 3">
    <name type="scientific">Reticulomyxa filosa</name>
    <dbReference type="NCBI Taxonomy" id="46433"/>
    <lineage>
        <taxon>Eukaryota</taxon>
        <taxon>Sar</taxon>
        <taxon>Rhizaria</taxon>
        <taxon>Retaria</taxon>
        <taxon>Foraminifera</taxon>
        <taxon>Monothalamids</taxon>
        <taxon>Reticulomyxidae</taxon>
        <taxon>Reticulomyxa</taxon>
    </lineage>
</organism>
<name>X6LHA4_RETFI</name>
<feature type="signal peptide" evidence="1">
    <location>
        <begin position="1"/>
        <end position="18"/>
    </location>
</feature>
<keyword evidence="1" id="KW-0732">Signal</keyword>
<accession>X6LHA4</accession>
<keyword evidence="3" id="KW-1185">Reference proteome</keyword>
<evidence type="ECO:0000313" key="2">
    <source>
        <dbReference type="EMBL" id="ETO00497.1"/>
    </source>
</evidence>
<proteinExistence type="predicted"/>
<dbReference type="EMBL" id="ASPP01040864">
    <property type="protein sequence ID" value="ETO00497.1"/>
    <property type="molecule type" value="Genomic_DNA"/>
</dbReference>
<protein>
    <submittedName>
        <fullName evidence="2">Uncharacterized protein</fullName>
    </submittedName>
</protein>
<sequence length="75" mass="8793">MCTFLLLKLIKELKSIFCIVVTNEAKDDGKKLEDFKEKTMKSIQLDVDLRTWMKLYCEEDFANDEKVDCGNPKEI</sequence>
<gene>
    <name evidence="2" type="ORF">RFI_36943</name>
</gene>
<dbReference type="Proteomes" id="UP000023152">
    <property type="component" value="Unassembled WGS sequence"/>
</dbReference>